<protein>
    <submittedName>
        <fullName evidence="5">Mannitol 1-phosphate dehydrogenase</fullName>
    </submittedName>
</protein>
<dbReference type="OrthoDB" id="417877at2759"/>
<dbReference type="InterPro" id="IPR002938">
    <property type="entry name" value="FAD-bd"/>
</dbReference>
<evidence type="ECO:0000259" key="4">
    <source>
        <dbReference type="Pfam" id="PF01494"/>
    </source>
</evidence>
<feature type="domain" description="FAD-binding" evidence="4">
    <location>
        <begin position="182"/>
        <end position="382"/>
    </location>
</feature>
<dbReference type="GeneID" id="54574539"/>
<accession>A0A6A6IPB7</accession>
<dbReference type="PANTHER" id="PTHR46720">
    <property type="entry name" value="HYDROXYLASE, PUTATIVE (AFU_ORTHOLOGUE AFUA_3G01460)-RELATED"/>
    <property type="match status" value="1"/>
</dbReference>
<evidence type="ECO:0000313" key="5">
    <source>
        <dbReference type="EMBL" id="KAF2252404.1"/>
    </source>
</evidence>
<organism evidence="5 6">
    <name type="scientific">Trematosphaeria pertusa</name>
    <dbReference type="NCBI Taxonomy" id="390896"/>
    <lineage>
        <taxon>Eukaryota</taxon>
        <taxon>Fungi</taxon>
        <taxon>Dikarya</taxon>
        <taxon>Ascomycota</taxon>
        <taxon>Pezizomycotina</taxon>
        <taxon>Dothideomycetes</taxon>
        <taxon>Pleosporomycetidae</taxon>
        <taxon>Pleosporales</taxon>
        <taxon>Massarineae</taxon>
        <taxon>Trematosphaeriaceae</taxon>
        <taxon>Trematosphaeria</taxon>
    </lineage>
</organism>
<dbReference type="Pfam" id="PF01494">
    <property type="entry name" value="FAD_binding_3"/>
    <property type="match status" value="1"/>
</dbReference>
<keyword evidence="2" id="KW-0274">FAD</keyword>
<evidence type="ECO:0000256" key="3">
    <source>
        <dbReference type="ARBA" id="ARBA00023002"/>
    </source>
</evidence>
<dbReference type="Proteomes" id="UP000800094">
    <property type="component" value="Unassembled WGS sequence"/>
</dbReference>
<proteinExistence type="predicted"/>
<dbReference type="SUPFAM" id="SSF51905">
    <property type="entry name" value="FAD/NAD(P)-binding domain"/>
    <property type="match status" value="1"/>
</dbReference>
<keyword evidence="1" id="KW-0285">Flavoprotein</keyword>
<keyword evidence="6" id="KW-1185">Reference proteome</keyword>
<evidence type="ECO:0000256" key="1">
    <source>
        <dbReference type="ARBA" id="ARBA00022630"/>
    </source>
</evidence>
<keyword evidence="3" id="KW-0560">Oxidoreductase</keyword>
<reference evidence="5" key="1">
    <citation type="journal article" date="2020" name="Stud. Mycol.">
        <title>101 Dothideomycetes genomes: a test case for predicting lifestyles and emergence of pathogens.</title>
        <authorList>
            <person name="Haridas S."/>
            <person name="Albert R."/>
            <person name="Binder M."/>
            <person name="Bloem J."/>
            <person name="Labutti K."/>
            <person name="Salamov A."/>
            <person name="Andreopoulos B."/>
            <person name="Baker S."/>
            <person name="Barry K."/>
            <person name="Bills G."/>
            <person name="Bluhm B."/>
            <person name="Cannon C."/>
            <person name="Castanera R."/>
            <person name="Culley D."/>
            <person name="Daum C."/>
            <person name="Ezra D."/>
            <person name="Gonzalez J."/>
            <person name="Henrissat B."/>
            <person name="Kuo A."/>
            <person name="Liang C."/>
            <person name="Lipzen A."/>
            <person name="Lutzoni F."/>
            <person name="Magnuson J."/>
            <person name="Mondo S."/>
            <person name="Nolan M."/>
            <person name="Ohm R."/>
            <person name="Pangilinan J."/>
            <person name="Park H.-J."/>
            <person name="Ramirez L."/>
            <person name="Alfaro M."/>
            <person name="Sun H."/>
            <person name="Tritt A."/>
            <person name="Yoshinaga Y."/>
            <person name="Zwiers L.-H."/>
            <person name="Turgeon B."/>
            <person name="Goodwin S."/>
            <person name="Spatafora J."/>
            <person name="Crous P."/>
            <person name="Grigoriev I."/>
        </authorList>
    </citation>
    <scope>NUCLEOTIDE SEQUENCE</scope>
    <source>
        <strain evidence="5">CBS 122368</strain>
    </source>
</reference>
<dbReference type="GO" id="GO:0016491">
    <property type="term" value="F:oxidoreductase activity"/>
    <property type="evidence" value="ECO:0007669"/>
    <property type="project" value="UniProtKB-KW"/>
</dbReference>
<dbReference type="EMBL" id="ML987192">
    <property type="protein sequence ID" value="KAF2252404.1"/>
    <property type="molecule type" value="Genomic_DNA"/>
</dbReference>
<name>A0A6A6IPB7_9PLEO</name>
<dbReference type="PANTHER" id="PTHR46720:SF3">
    <property type="entry name" value="FAD-BINDING DOMAIN-CONTAINING PROTEIN-RELATED"/>
    <property type="match status" value="1"/>
</dbReference>
<dbReference type="Pfam" id="PF13450">
    <property type="entry name" value="NAD_binding_8"/>
    <property type="match status" value="1"/>
</dbReference>
<dbReference type="GO" id="GO:0071949">
    <property type="term" value="F:FAD binding"/>
    <property type="evidence" value="ECO:0007669"/>
    <property type="project" value="InterPro"/>
</dbReference>
<dbReference type="RefSeq" id="XP_033687408.1">
    <property type="nucleotide sequence ID" value="XM_033821209.1"/>
</dbReference>
<dbReference type="AlphaFoldDB" id="A0A6A6IPB7"/>
<evidence type="ECO:0000256" key="2">
    <source>
        <dbReference type="ARBA" id="ARBA00022827"/>
    </source>
</evidence>
<dbReference type="Gene3D" id="3.50.50.60">
    <property type="entry name" value="FAD/NAD(P)-binding domain"/>
    <property type="match status" value="1"/>
</dbReference>
<dbReference type="GO" id="GO:0044550">
    <property type="term" value="P:secondary metabolite biosynthetic process"/>
    <property type="evidence" value="ECO:0007669"/>
    <property type="project" value="TreeGrafter"/>
</dbReference>
<sequence>MSSTNSPSKPFDIAIVGGGISGLTLAIALLQHGIPLTIYEAAPHFGEIGAGVAFGPNAALAMKLISSKIHAAFNSCKTTNQWSSKHRTWFTVRVGDARKADKDGFVKEGTKVGDALFDVEFGRDTDSGGVYRAHFLDELVKEIPDGVAKFGKRLDTISPVEDGSGDVVCHFADGTSARHSAVIGCDGIKSRTREWLLGKEDPAARAVFSGKYAYRGLIPMDKAVEMLGEEVAKNSQMFFGYHGHLLTFPIEKGNTMNVVAFNSCEHWDNPQWVISTTKEEMNAEYAAWGPHVQKIIRAMQKPDIWALFYHPPCSTYYKGRVCLLGDAAHATTPHHGAGAGMCIEDVLILSTLMKEAKSVGDLERCFKAYDEVRRPRSQRNVTGSKEAGMLYDFELEGDDLDRVEKNFTSRMRWIWDIDLEEEIERAKKIYQGGSAKI</sequence>
<dbReference type="InterPro" id="IPR051104">
    <property type="entry name" value="FAD_monoxygenase"/>
</dbReference>
<dbReference type="FunFam" id="3.50.50.60:FF:000153">
    <property type="entry name" value="Salicylate hydroxylase, putative"/>
    <property type="match status" value="1"/>
</dbReference>
<dbReference type="PRINTS" id="PR00420">
    <property type="entry name" value="RNGMNOXGNASE"/>
</dbReference>
<evidence type="ECO:0000313" key="6">
    <source>
        <dbReference type="Proteomes" id="UP000800094"/>
    </source>
</evidence>
<dbReference type="InterPro" id="IPR036188">
    <property type="entry name" value="FAD/NAD-bd_sf"/>
</dbReference>
<gene>
    <name evidence="5" type="ORF">BU26DRAFT_256492</name>
</gene>
<dbReference type="SUPFAM" id="SSF54373">
    <property type="entry name" value="FAD-linked reductases, C-terminal domain"/>
    <property type="match status" value="1"/>
</dbReference>